<gene>
    <name evidence="2" type="ORF">RHSIM_RhsimUnG0136000</name>
</gene>
<dbReference type="OrthoDB" id="1531130at2759"/>
<dbReference type="EMBL" id="WJXA01000298">
    <property type="protein sequence ID" value="KAF7113337.1"/>
    <property type="molecule type" value="Genomic_DNA"/>
</dbReference>
<reference evidence="2" key="1">
    <citation type="submission" date="2019-11" db="EMBL/GenBank/DDBJ databases">
        <authorList>
            <person name="Liu Y."/>
            <person name="Hou J."/>
            <person name="Li T.-Q."/>
            <person name="Guan C.-H."/>
            <person name="Wu X."/>
            <person name="Wu H.-Z."/>
            <person name="Ling F."/>
            <person name="Zhang R."/>
            <person name="Shi X.-G."/>
            <person name="Ren J.-P."/>
            <person name="Chen E.-F."/>
            <person name="Sun J.-M."/>
        </authorList>
    </citation>
    <scope>NUCLEOTIDE SEQUENCE</scope>
    <source>
        <strain evidence="2">Adult_tree_wgs_1</strain>
        <tissue evidence="2">Leaves</tissue>
    </source>
</reference>
<feature type="domain" description="Putative plant transposon protein" evidence="1">
    <location>
        <begin position="19"/>
        <end position="200"/>
    </location>
</feature>
<organism evidence="2 3">
    <name type="scientific">Rhododendron simsii</name>
    <name type="common">Sims's rhododendron</name>
    <dbReference type="NCBI Taxonomy" id="118357"/>
    <lineage>
        <taxon>Eukaryota</taxon>
        <taxon>Viridiplantae</taxon>
        <taxon>Streptophyta</taxon>
        <taxon>Embryophyta</taxon>
        <taxon>Tracheophyta</taxon>
        <taxon>Spermatophyta</taxon>
        <taxon>Magnoliopsida</taxon>
        <taxon>eudicotyledons</taxon>
        <taxon>Gunneridae</taxon>
        <taxon>Pentapetalae</taxon>
        <taxon>asterids</taxon>
        <taxon>Ericales</taxon>
        <taxon>Ericaceae</taxon>
        <taxon>Ericoideae</taxon>
        <taxon>Rhodoreae</taxon>
        <taxon>Rhododendron</taxon>
    </lineage>
</organism>
<name>A0A834FUL9_RHOSS</name>
<sequence>MSLLCRAPHFLSGSEISLWEPLTTLQGMVNRSLVREFFNNIYSYDEHSECLFSWVRGFDIEVSPSILGSLVGLASLDEYVYPFKTVHRHFNLTIKQDISVDLTGRSLNWENGVVRQGLLTRDFRLLNLFFCHNVDPNSHSSEISPSRGFARQAISKNQKVDWCRVAFMSIAKFGYRNTNISSVLPFGILISHLLLNNHIPEYIGDDDRVHSLSISPFIDSHIDVLSQLAAIVATGRRLEEIVTHMETCQIAMQDEQRAFYHAANLRHTASQLHKGEVGEFIRYTRLFFNQHPDFHPLPPR</sequence>
<evidence type="ECO:0000313" key="2">
    <source>
        <dbReference type="EMBL" id="KAF7113337.1"/>
    </source>
</evidence>
<dbReference type="Proteomes" id="UP000626092">
    <property type="component" value="Unassembled WGS sequence"/>
</dbReference>
<dbReference type="AlphaFoldDB" id="A0A834FUL9"/>
<evidence type="ECO:0000259" key="1">
    <source>
        <dbReference type="Pfam" id="PF20167"/>
    </source>
</evidence>
<evidence type="ECO:0000313" key="3">
    <source>
        <dbReference type="Proteomes" id="UP000626092"/>
    </source>
</evidence>
<comment type="caution">
    <text evidence="2">The sequence shown here is derived from an EMBL/GenBank/DDBJ whole genome shotgun (WGS) entry which is preliminary data.</text>
</comment>
<dbReference type="Pfam" id="PF20167">
    <property type="entry name" value="Transposase_32"/>
    <property type="match status" value="1"/>
</dbReference>
<keyword evidence="3" id="KW-1185">Reference proteome</keyword>
<protein>
    <recommendedName>
        <fullName evidence="1">Putative plant transposon protein domain-containing protein</fullName>
    </recommendedName>
</protein>
<accession>A0A834FUL9</accession>
<dbReference type="InterPro" id="IPR046796">
    <property type="entry name" value="Transposase_32_dom"/>
</dbReference>
<proteinExistence type="predicted"/>